<dbReference type="SUPFAM" id="SSF54975">
    <property type="entry name" value="Acylphosphatase/BLUF domain-like"/>
    <property type="match status" value="1"/>
</dbReference>
<reference evidence="2 3" key="1">
    <citation type="journal article" date="2010" name="J. Bacteriol.">
        <title>Genome sequence of Lentisphaera araneosa HTCC2155T, the type species of the order Lentisphaerales in the phylum Lentisphaerae.</title>
        <authorList>
            <person name="Thrash J.C."/>
            <person name="Cho J.C."/>
            <person name="Vergin K.L."/>
            <person name="Morris R.M."/>
            <person name="Giovannoni S.J."/>
        </authorList>
    </citation>
    <scope>NUCLEOTIDE SEQUENCE [LARGE SCALE GENOMIC DNA]</scope>
    <source>
        <strain evidence="2 3">HTCC2155</strain>
    </source>
</reference>
<dbReference type="Proteomes" id="UP000004947">
    <property type="component" value="Unassembled WGS sequence"/>
</dbReference>
<dbReference type="eggNOG" id="COG3431">
    <property type="taxonomic scope" value="Bacteria"/>
</dbReference>
<name>A6DQ35_9BACT</name>
<evidence type="ECO:0000313" key="2">
    <source>
        <dbReference type="EMBL" id="EDM26276.1"/>
    </source>
</evidence>
<feature type="domain" description="BLUF" evidence="1">
    <location>
        <begin position="2"/>
        <end position="93"/>
    </location>
</feature>
<proteinExistence type="predicted"/>
<dbReference type="EMBL" id="ABCK01000018">
    <property type="protein sequence ID" value="EDM26276.1"/>
    <property type="molecule type" value="Genomic_DNA"/>
</dbReference>
<sequence>MLYTIIYISESSKDISEKDLEQILTCSRANNCTVGISGMLIYKNGEFMQALEGDKDAVEKLMARIDGDDRHENITILSQKPIPNRHFKNWSMGFENISDDRSKGQVELSSFLSSSNKQNDTAHNFLKSFYKQ</sequence>
<dbReference type="OrthoDB" id="1122028at2"/>
<dbReference type="Gene3D" id="3.30.70.100">
    <property type="match status" value="1"/>
</dbReference>
<dbReference type="InterPro" id="IPR036046">
    <property type="entry name" value="Acylphosphatase-like_dom_sf"/>
</dbReference>
<accession>A6DQ35</accession>
<dbReference type="SMART" id="SM01034">
    <property type="entry name" value="BLUF"/>
    <property type="match status" value="1"/>
</dbReference>
<dbReference type="GO" id="GO:0071949">
    <property type="term" value="F:FAD binding"/>
    <property type="evidence" value="ECO:0007669"/>
    <property type="project" value="InterPro"/>
</dbReference>
<organism evidence="2 3">
    <name type="scientific">Lentisphaera araneosa HTCC2155</name>
    <dbReference type="NCBI Taxonomy" id="313628"/>
    <lineage>
        <taxon>Bacteria</taxon>
        <taxon>Pseudomonadati</taxon>
        <taxon>Lentisphaerota</taxon>
        <taxon>Lentisphaeria</taxon>
        <taxon>Lentisphaerales</taxon>
        <taxon>Lentisphaeraceae</taxon>
        <taxon>Lentisphaera</taxon>
    </lineage>
</organism>
<dbReference type="GO" id="GO:0009882">
    <property type="term" value="F:blue light photoreceptor activity"/>
    <property type="evidence" value="ECO:0007669"/>
    <property type="project" value="InterPro"/>
</dbReference>
<keyword evidence="3" id="KW-1185">Reference proteome</keyword>
<dbReference type="Pfam" id="PF04940">
    <property type="entry name" value="BLUF"/>
    <property type="match status" value="1"/>
</dbReference>
<evidence type="ECO:0000313" key="3">
    <source>
        <dbReference type="Proteomes" id="UP000004947"/>
    </source>
</evidence>
<dbReference type="STRING" id="313628.LNTAR_24234"/>
<dbReference type="RefSeq" id="WP_007279966.1">
    <property type="nucleotide sequence ID" value="NZ_ABCK01000018.1"/>
</dbReference>
<evidence type="ECO:0000259" key="1">
    <source>
        <dbReference type="PROSITE" id="PS50925"/>
    </source>
</evidence>
<dbReference type="InterPro" id="IPR007024">
    <property type="entry name" value="BLUF_domain"/>
</dbReference>
<protein>
    <recommendedName>
        <fullName evidence="1">BLUF domain-containing protein</fullName>
    </recommendedName>
</protein>
<gene>
    <name evidence="2" type="ORF">LNTAR_24234</name>
</gene>
<comment type="caution">
    <text evidence="2">The sequence shown here is derived from an EMBL/GenBank/DDBJ whole genome shotgun (WGS) entry which is preliminary data.</text>
</comment>
<dbReference type="AlphaFoldDB" id="A6DQ35"/>
<dbReference type="PROSITE" id="PS50925">
    <property type="entry name" value="BLUF"/>
    <property type="match status" value="1"/>
</dbReference>